<evidence type="ECO:0000256" key="2">
    <source>
        <dbReference type="RuleBase" id="RU003793"/>
    </source>
</evidence>
<gene>
    <name evidence="5" type="ORF">FB474_2167</name>
</gene>
<dbReference type="InterPro" id="IPR000045">
    <property type="entry name" value="Prepilin_IV_endopep_pep"/>
</dbReference>
<dbReference type="InterPro" id="IPR050882">
    <property type="entry name" value="Prepilin_peptidase/N-MTase"/>
</dbReference>
<feature type="transmembrane region" description="Helical" evidence="3">
    <location>
        <begin position="170"/>
        <end position="196"/>
    </location>
</feature>
<feature type="domain" description="Prepilin type IV endopeptidase peptidase" evidence="4">
    <location>
        <begin position="82"/>
        <end position="191"/>
    </location>
</feature>
<comment type="similarity">
    <text evidence="1 2">Belongs to the peptidase A24 family.</text>
</comment>
<protein>
    <submittedName>
        <fullName evidence="5">Leader peptidase (Prepilin peptidase)/N-methyltransferase</fullName>
    </submittedName>
</protein>
<dbReference type="PANTHER" id="PTHR30487:SF0">
    <property type="entry name" value="PREPILIN LEADER PEPTIDASE_N-METHYLTRANSFERASE-RELATED"/>
    <property type="match status" value="1"/>
</dbReference>
<keyword evidence="5" id="KW-0489">Methyltransferase</keyword>
<evidence type="ECO:0000313" key="6">
    <source>
        <dbReference type="Proteomes" id="UP000319514"/>
    </source>
</evidence>
<dbReference type="Pfam" id="PF01478">
    <property type="entry name" value="Peptidase_A24"/>
    <property type="match status" value="1"/>
</dbReference>
<dbReference type="EMBL" id="VFOQ01000001">
    <property type="protein sequence ID" value="TQL60770.1"/>
    <property type="molecule type" value="Genomic_DNA"/>
</dbReference>
<sequence length="233" mass="24293">MTVAGTAPWWLVAVVAVAGAAVGEVAARRLATGGYRREDEQHLPVPPHRWWVPVLVALVWGSLAWRFGAVGHLTVLPAYLYLGVLGVLLAAIDADVHRLPDALVLPSYPVALVLLAAASWGTGDWWSLVRAAMAGAALWLAYLVLALLSPGGLGFGDVKLAGVLGMYLGWLGWGPVVLATLAAFLLGGLAGVVLLVARRVTRHSHIAFGPAMLAGAWLVVCVPVQLLTGSPTG</sequence>
<accession>A0A542ZKT5</accession>
<evidence type="ECO:0000256" key="3">
    <source>
        <dbReference type="SAM" id="Phobius"/>
    </source>
</evidence>
<feature type="transmembrane region" description="Helical" evidence="3">
    <location>
        <begin position="75"/>
        <end position="92"/>
    </location>
</feature>
<dbReference type="GO" id="GO:0008168">
    <property type="term" value="F:methyltransferase activity"/>
    <property type="evidence" value="ECO:0007669"/>
    <property type="project" value="UniProtKB-KW"/>
</dbReference>
<name>A0A542ZKT5_9MICO</name>
<dbReference type="GO" id="GO:0005886">
    <property type="term" value="C:plasma membrane"/>
    <property type="evidence" value="ECO:0007669"/>
    <property type="project" value="TreeGrafter"/>
</dbReference>
<dbReference type="Gene3D" id="1.20.120.1220">
    <property type="match status" value="1"/>
</dbReference>
<dbReference type="GO" id="GO:0004190">
    <property type="term" value="F:aspartic-type endopeptidase activity"/>
    <property type="evidence" value="ECO:0007669"/>
    <property type="project" value="InterPro"/>
</dbReference>
<evidence type="ECO:0000259" key="4">
    <source>
        <dbReference type="Pfam" id="PF01478"/>
    </source>
</evidence>
<dbReference type="PRINTS" id="PR00864">
    <property type="entry name" value="PREPILNPTASE"/>
</dbReference>
<dbReference type="RefSeq" id="WP_141788627.1">
    <property type="nucleotide sequence ID" value="NZ_BAAAKX010000016.1"/>
</dbReference>
<feature type="transmembrane region" description="Helical" evidence="3">
    <location>
        <begin position="128"/>
        <end position="150"/>
    </location>
</feature>
<proteinExistence type="inferred from homology"/>
<keyword evidence="5" id="KW-0808">Transferase</keyword>
<feature type="transmembrane region" description="Helical" evidence="3">
    <location>
        <begin position="104"/>
        <end position="121"/>
    </location>
</feature>
<keyword evidence="3" id="KW-0812">Transmembrane</keyword>
<keyword evidence="6" id="KW-1185">Reference proteome</keyword>
<evidence type="ECO:0000313" key="5">
    <source>
        <dbReference type="EMBL" id="TQL60770.1"/>
    </source>
</evidence>
<dbReference type="OrthoDB" id="2087435at2"/>
<comment type="caution">
    <text evidence="5">The sequence shown here is derived from an EMBL/GenBank/DDBJ whole genome shotgun (WGS) entry which is preliminary data.</text>
</comment>
<dbReference type="PANTHER" id="PTHR30487">
    <property type="entry name" value="TYPE 4 PREPILIN-LIKE PROTEINS LEADER PEPTIDE-PROCESSING ENZYME"/>
    <property type="match status" value="1"/>
</dbReference>
<keyword evidence="3" id="KW-1133">Transmembrane helix</keyword>
<evidence type="ECO:0000256" key="1">
    <source>
        <dbReference type="ARBA" id="ARBA00005801"/>
    </source>
</evidence>
<dbReference type="GO" id="GO:0006465">
    <property type="term" value="P:signal peptide processing"/>
    <property type="evidence" value="ECO:0007669"/>
    <property type="project" value="TreeGrafter"/>
</dbReference>
<dbReference type="InterPro" id="IPR014032">
    <property type="entry name" value="Peptidase_A24A_bac"/>
</dbReference>
<dbReference type="GO" id="GO:0032259">
    <property type="term" value="P:methylation"/>
    <property type="evidence" value="ECO:0007669"/>
    <property type="project" value="UniProtKB-KW"/>
</dbReference>
<feature type="transmembrane region" description="Helical" evidence="3">
    <location>
        <begin position="208"/>
        <end position="227"/>
    </location>
</feature>
<dbReference type="Proteomes" id="UP000319514">
    <property type="component" value="Unassembled WGS sequence"/>
</dbReference>
<keyword evidence="3" id="KW-0472">Membrane</keyword>
<organism evidence="5 6">
    <name type="scientific">Oryzihumus leptocrescens</name>
    <dbReference type="NCBI Taxonomy" id="297536"/>
    <lineage>
        <taxon>Bacteria</taxon>
        <taxon>Bacillati</taxon>
        <taxon>Actinomycetota</taxon>
        <taxon>Actinomycetes</taxon>
        <taxon>Micrococcales</taxon>
        <taxon>Intrasporangiaceae</taxon>
        <taxon>Oryzihumus</taxon>
    </lineage>
</organism>
<dbReference type="AlphaFoldDB" id="A0A542ZKT5"/>
<reference evidence="5 6" key="1">
    <citation type="submission" date="2019-06" db="EMBL/GenBank/DDBJ databases">
        <title>Sequencing the genomes of 1000 actinobacteria strains.</title>
        <authorList>
            <person name="Klenk H.-P."/>
        </authorList>
    </citation>
    <scope>NUCLEOTIDE SEQUENCE [LARGE SCALE GENOMIC DNA]</scope>
    <source>
        <strain evidence="5 6">DSM 18082</strain>
    </source>
</reference>